<sequence length="162" mass="17750">MTAMAPARTEPDLSFLLDHTSHVLRTQMASALAGIGLTARMHCVLVHALEEERTQARLAEIGDMDKTTMVVTVDALEEAGLAERRPSARDRRARIIAVTEEGARVAARSQEIVDRVHEEALSALPEGDRKALLRALNLLVGGHLANPVEGPRPARRARQREK</sequence>
<gene>
    <name evidence="2" type="ORF">FHS38_004614</name>
</gene>
<dbReference type="Pfam" id="PF12802">
    <property type="entry name" value="MarR_2"/>
    <property type="match status" value="1"/>
</dbReference>
<organism evidence="2 3">
    <name type="scientific">Streptomyces netropsis</name>
    <name type="common">Streptoverticillium netropsis</name>
    <dbReference type="NCBI Taxonomy" id="55404"/>
    <lineage>
        <taxon>Bacteria</taxon>
        <taxon>Bacillati</taxon>
        <taxon>Actinomycetota</taxon>
        <taxon>Actinomycetes</taxon>
        <taxon>Kitasatosporales</taxon>
        <taxon>Streptomycetaceae</taxon>
        <taxon>Streptomyces</taxon>
    </lineage>
</organism>
<dbReference type="Gene3D" id="1.10.10.10">
    <property type="entry name" value="Winged helix-like DNA-binding domain superfamily/Winged helix DNA-binding domain"/>
    <property type="match status" value="1"/>
</dbReference>
<dbReference type="InterPro" id="IPR036388">
    <property type="entry name" value="WH-like_DNA-bd_sf"/>
</dbReference>
<keyword evidence="2" id="KW-0238">DNA-binding</keyword>
<evidence type="ECO:0000259" key="1">
    <source>
        <dbReference type="PROSITE" id="PS50995"/>
    </source>
</evidence>
<dbReference type="AlphaFoldDB" id="A0A7W7PGR8"/>
<reference evidence="2 3" key="1">
    <citation type="submission" date="2020-08" db="EMBL/GenBank/DDBJ databases">
        <title>Genomic Encyclopedia of Type Strains, Phase III (KMG-III): the genomes of soil and plant-associated and newly described type strains.</title>
        <authorList>
            <person name="Whitman W."/>
        </authorList>
    </citation>
    <scope>NUCLEOTIDE SEQUENCE [LARGE SCALE GENOMIC DNA]</scope>
    <source>
        <strain evidence="2 3">CECT 3265</strain>
    </source>
</reference>
<dbReference type="GO" id="GO:0006950">
    <property type="term" value="P:response to stress"/>
    <property type="evidence" value="ECO:0007669"/>
    <property type="project" value="TreeGrafter"/>
</dbReference>
<dbReference type="EMBL" id="JACHJG010000010">
    <property type="protein sequence ID" value="MBB4888543.1"/>
    <property type="molecule type" value="Genomic_DNA"/>
</dbReference>
<dbReference type="RefSeq" id="WP_184736247.1">
    <property type="nucleotide sequence ID" value="NZ_BMRW01000003.1"/>
</dbReference>
<accession>A0A7W7PGR8</accession>
<dbReference type="PANTHER" id="PTHR33164:SF43">
    <property type="entry name" value="HTH-TYPE TRANSCRIPTIONAL REPRESSOR YETL"/>
    <property type="match status" value="1"/>
</dbReference>
<name>A0A7W7PGR8_STRNE</name>
<dbReference type="SMART" id="SM00347">
    <property type="entry name" value="HTH_MARR"/>
    <property type="match status" value="1"/>
</dbReference>
<feature type="domain" description="HTH marR-type" evidence="1">
    <location>
        <begin position="10"/>
        <end position="141"/>
    </location>
</feature>
<dbReference type="PANTHER" id="PTHR33164">
    <property type="entry name" value="TRANSCRIPTIONAL REGULATOR, MARR FAMILY"/>
    <property type="match status" value="1"/>
</dbReference>
<dbReference type="InterPro" id="IPR036390">
    <property type="entry name" value="WH_DNA-bd_sf"/>
</dbReference>
<proteinExistence type="predicted"/>
<protein>
    <submittedName>
        <fullName evidence="2">DNA-binding MarR family transcriptional regulator</fullName>
    </submittedName>
</protein>
<evidence type="ECO:0000313" key="3">
    <source>
        <dbReference type="Proteomes" id="UP000556436"/>
    </source>
</evidence>
<dbReference type="PROSITE" id="PS50995">
    <property type="entry name" value="HTH_MARR_2"/>
    <property type="match status" value="1"/>
</dbReference>
<comment type="caution">
    <text evidence="2">The sequence shown here is derived from an EMBL/GenBank/DDBJ whole genome shotgun (WGS) entry which is preliminary data.</text>
</comment>
<dbReference type="PRINTS" id="PR00598">
    <property type="entry name" value="HTHMARR"/>
</dbReference>
<dbReference type="GO" id="GO:0003700">
    <property type="term" value="F:DNA-binding transcription factor activity"/>
    <property type="evidence" value="ECO:0007669"/>
    <property type="project" value="InterPro"/>
</dbReference>
<dbReference type="Proteomes" id="UP000556436">
    <property type="component" value="Unassembled WGS sequence"/>
</dbReference>
<dbReference type="GO" id="GO:0003677">
    <property type="term" value="F:DNA binding"/>
    <property type="evidence" value="ECO:0007669"/>
    <property type="project" value="UniProtKB-KW"/>
</dbReference>
<evidence type="ECO:0000313" key="2">
    <source>
        <dbReference type="EMBL" id="MBB4888543.1"/>
    </source>
</evidence>
<dbReference type="InterPro" id="IPR039422">
    <property type="entry name" value="MarR/SlyA-like"/>
</dbReference>
<dbReference type="SUPFAM" id="SSF46785">
    <property type="entry name" value="Winged helix' DNA-binding domain"/>
    <property type="match status" value="1"/>
</dbReference>
<dbReference type="InterPro" id="IPR000835">
    <property type="entry name" value="HTH_MarR-typ"/>
</dbReference>
<keyword evidence="3" id="KW-1185">Reference proteome</keyword>